<evidence type="ECO:0000313" key="1">
    <source>
        <dbReference type="EMBL" id="VDM14930.1"/>
    </source>
</evidence>
<name>A0A3P7DXN5_WUCBA</name>
<organism evidence="1 2">
    <name type="scientific">Wuchereria bancrofti</name>
    <dbReference type="NCBI Taxonomy" id="6293"/>
    <lineage>
        <taxon>Eukaryota</taxon>
        <taxon>Metazoa</taxon>
        <taxon>Ecdysozoa</taxon>
        <taxon>Nematoda</taxon>
        <taxon>Chromadorea</taxon>
        <taxon>Rhabditida</taxon>
        <taxon>Spirurina</taxon>
        <taxon>Spiruromorpha</taxon>
        <taxon>Filarioidea</taxon>
        <taxon>Onchocercidae</taxon>
        <taxon>Wuchereria</taxon>
    </lineage>
</organism>
<proteinExistence type="predicted"/>
<sequence>MIAKQKRKAGEYTPLVWDETRGKNGIYRAFLSDWDGDCRSSLMYALISAGFKEVMYQAPYFWKYGNDIAEVEYIEVCEVSISKEDIENLLISAFEGGSNYWYMIQDQSDHKKSAVDCLMFGGWVMVDDEMADEPELKKPIKLDWKRLEHGLRLWASDTDLRASFSDLLSGNDDALTADVYLQMCVFGKVIYG</sequence>
<dbReference type="Proteomes" id="UP000270924">
    <property type="component" value="Unassembled WGS sequence"/>
</dbReference>
<dbReference type="EMBL" id="UYWW01006812">
    <property type="protein sequence ID" value="VDM14930.1"/>
    <property type="molecule type" value="Genomic_DNA"/>
</dbReference>
<keyword evidence="2" id="KW-1185">Reference proteome</keyword>
<gene>
    <name evidence="1" type="ORF">WBA_LOCUS8316</name>
</gene>
<evidence type="ECO:0000313" key="2">
    <source>
        <dbReference type="Proteomes" id="UP000270924"/>
    </source>
</evidence>
<accession>A0A3P7DXN5</accession>
<protein>
    <submittedName>
        <fullName evidence="1">Uncharacterized protein</fullName>
    </submittedName>
</protein>
<dbReference type="InParanoid" id="A0A3P7DXN5"/>
<dbReference type="AlphaFoldDB" id="A0A3P7DXN5"/>
<reference evidence="1 2" key="1">
    <citation type="submission" date="2018-11" db="EMBL/GenBank/DDBJ databases">
        <authorList>
            <consortium name="Pathogen Informatics"/>
        </authorList>
    </citation>
    <scope>NUCLEOTIDE SEQUENCE [LARGE SCALE GENOMIC DNA]</scope>
</reference>